<evidence type="ECO:0000313" key="3">
    <source>
        <dbReference type="EMBL" id="RYJ41805.1"/>
    </source>
</evidence>
<keyword evidence="4" id="KW-1185">Reference proteome</keyword>
<feature type="transmembrane region" description="Helical" evidence="1">
    <location>
        <begin position="56"/>
        <end position="81"/>
    </location>
</feature>
<feature type="domain" description="2TM" evidence="2">
    <location>
        <begin position="14"/>
        <end position="94"/>
    </location>
</feature>
<dbReference type="InterPro" id="IPR025698">
    <property type="entry name" value="2TM_dom"/>
</dbReference>
<dbReference type="Pfam" id="PF13239">
    <property type="entry name" value="2TM"/>
    <property type="match status" value="1"/>
</dbReference>
<dbReference type="EMBL" id="JUIW01000009">
    <property type="protein sequence ID" value="RYJ41805.1"/>
    <property type="molecule type" value="Genomic_DNA"/>
</dbReference>
<dbReference type="OrthoDB" id="1495672at2"/>
<keyword evidence="1" id="KW-1133">Transmembrane helix</keyword>
<accession>A0A444W7E3</accession>
<keyword evidence="1" id="KW-0472">Membrane</keyword>
<comment type="caution">
    <text evidence="3">The sequence shown here is derived from an EMBL/GenBank/DDBJ whole genome shotgun (WGS) entry which is preliminary data.</text>
</comment>
<dbReference type="Proteomes" id="UP000289775">
    <property type="component" value="Unassembled WGS sequence"/>
</dbReference>
<evidence type="ECO:0000259" key="2">
    <source>
        <dbReference type="Pfam" id="PF13239"/>
    </source>
</evidence>
<sequence length="101" mass="11950">MKDTSEKQQIDKVHKRVESIKGFYMHLAIYLTVNILFFIFWCVDSWMPKTFWKPSFFIMIVIAGSAVLAHGLFVFGAKYILPKDWEEKQIKKIMSKNKKES</sequence>
<evidence type="ECO:0000313" key="4">
    <source>
        <dbReference type="Proteomes" id="UP000289775"/>
    </source>
</evidence>
<reference evidence="3 4" key="1">
    <citation type="submission" date="2014-12" db="EMBL/GenBank/DDBJ databases">
        <title>Genome sequence of Flavobacterium beibuense RSKm HC5.</title>
        <authorList>
            <person name="Kim J.F."/>
            <person name="Song J.Y."/>
            <person name="Kwak M.-J."/>
            <person name="Lee S.-W."/>
        </authorList>
    </citation>
    <scope>NUCLEOTIDE SEQUENCE [LARGE SCALE GENOMIC DNA]</scope>
    <source>
        <strain evidence="3 4">RSKm HC5</strain>
    </source>
</reference>
<evidence type="ECO:0000256" key="1">
    <source>
        <dbReference type="SAM" id="Phobius"/>
    </source>
</evidence>
<feature type="transmembrane region" description="Helical" evidence="1">
    <location>
        <begin position="21"/>
        <end position="41"/>
    </location>
</feature>
<keyword evidence="1" id="KW-0812">Transmembrane</keyword>
<dbReference type="RefSeq" id="WP_129751816.1">
    <property type="nucleotide sequence ID" value="NZ_JUIW01000009.1"/>
</dbReference>
<gene>
    <name evidence="3" type="ORF">NU09_2730</name>
</gene>
<dbReference type="AlphaFoldDB" id="A0A444W7E3"/>
<organism evidence="3 4">
    <name type="scientific">Flavobacterium beibuense</name>
    <dbReference type="NCBI Taxonomy" id="657326"/>
    <lineage>
        <taxon>Bacteria</taxon>
        <taxon>Pseudomonadati</taxon>
        <taxon>Bacteroidota</taxon>
        <taxon>Flavobacteriia</taxon>
        <taxon>Flavobacteriales</taxon>
        <taxon>Flavobacteriaceae</taxon>
        <taxon>Flavobacterium</taxon>
    </lineage>
</organism>
<protein>
    <submittedName>
        <fullName evidence="3">2TM domain containing protein</fullName>
    </submittedName>
</protein>
<name>A0A444W7E3_9FLAO</name>
<proteinExistence type="predicted"/>